<accession>A0A9Q1H2K5</accession>
<dbReference type="Proteomes" id="UP001152320">
    <property type="component" value="Chromosome 13"/>
</dbReference>
<organism evidence="1 2">
    <name type="scientific">Holothuria leucospilota</name>
    <name type="common">Black long sea cucumber</name>
    <name type="synonym">Mertensiothuria leucospilota</name>
    <dbReference type="NCBI Taxonomy" id="206669"/>
    <lineage>
        <taxon>Eukaryota</taxon>
        <taxon>Metazoa</taxon>
        <taxon>Echinodermata</taxon>
        <taxon>Eleutherozoa</taxon>
        <taxon>Echinozoa</taxon>
        <taxon>Holothuroidea</taxon>
        <taxon>Aspidochirotacea</taxon>
        <taxon>Aspidochirotida</taxon>
        <taxon>Holothuriidae</taxon>
        <taxon>Holothuria</taxon>
    </lineage>
</organism>
<dbReference type="OrthoDB" id="10477327at2759"/>
<evidence type="ECO:0000313" key="1">
    <source>
        <dbReference type="EMBL" id="KAJ8030210.1"/>
    </source>
</evidence>
<name>A0A9Q1H2K5_HOLLE</name>
<reference evidence="1" key="1">
    <citation type="submission" date="2021-10" db="EMBL/GenBank/DDBJ databases">
        <title>Tropical sea cucumber genome reveals ecological adaptation and Cuvierian tubules defense mechanism.</title>
        <authorList>
            <person name="Chen T."/>
        </authorList>
    </citation>
    <scope>NUCLEOTIDE SEQUENCE</scope>
    <source>
        <strain evidence="1">Nanhai2018</strain>
        <tissue evidence="1">Muscle</tissue>
    </source>
</reference>
<keyword evidence="2" id="KW-1185">Reference proteome</keyword>
<comment type="caution">
    <text evidence="1">The sequence shown here is derived from an EMBL/GenBank/DDBJ whole genome shotgun (WGS) entry which is preliminary data.</text>
</comment>
<dbReference type="EMBL" id="JAIZAY010000013">
    <property type="protein sequence ID" value="KAJ8030210.1"/>
    <property type="molecule type" value="Genomic_DNA"/>
</dbReference>
<proteinExistence type="predicted"/>
<evidence type="ECO:0000313" key="2">
    <source>
        <dbReference type="Proteomes" id="UP001152320"/>
    </source>
</evidence>
<dbReference type="AlphaFoldDB" id="A0A9Q1H2K5"/>
<gene>
    <name evidence="1" type="ORF">HOLleu_26553</name>
</gene>
<sequence length="63" mass="7359">MKPLWKAEAIDSDAGNDSEIAYRLAEVAGYDWLIFRVHNYTGDIFYEGDPPDWSEHPQFRVRV</sequence>
<dbReference type="CDD" id="cd11304">
    <property type="entry name" value="Cadherin_repeat"/>
    <property type="match status" value="1"/>
</dbReference>
<protein>
    <submittedName>
        <fullName evidence="1">Uncharacterized protein</fullName>
    </submittedName>
</protein>